<gene>
    <name evidence="2" type="ORF">CKAH01_10672</name>
</gene>
<dbReference type="EMBL" id="VYYT01000865">
    <property type="protein sequence ID" value="KAK2728976.1"/>
    <property type="molecule type" value="Genomic_DNA"/>
</dbReference>
<accession>A0AAD9XVM2</accession>
<evidence type="ECO:0000313" key="2">
    <source>
        <dbReference type="EMBL" id="KAK2728976.1"/>
    </source>
</evidence>
<protein>
    <submittedName>
        <fullName evidence="2">Uncharacterized protein</fullName>
    </submittedName>
</protein>
<name>A0AAD9XVM2_COLKA</name>
<evidence type="ECO:0000313" key="3">
    <source>
        <dbReference type="Proteomes" id="UP001281614"/>
    </source>
</evidence>
<comment type="caution">
    <text evidence="2">The sequence shown here is derived from an EMBL/GenBank/DDBJ whole genome shotgun (WGS) entry which is preliminary data.</text>
</comment>
<keyword evidence="3" id="KW-1185">Reference proteome</keyword>
<feature type="region of interest" description="Disordered" evidence="1">
    <location>
        <begin position="1"/>
        <end position="21"/>
    </location>
</feature>
<evidence type="ECO:0000256" key="1">
    <source>
        <dbReference type="SAM" id="MobiDB-lite"/>
    </source>
</evidence>
<dbReference type="AlphaFoldDB" id="A0AAD9XVM2"/>
<dbReference type="Proteomes" id="UP001281614">
    <property type="component" value="Unassembled WGS sequence"/>
</dbReference>
<proteinExistence type="predicted"/>
<sequence>MRVKRRGSKLSLMGKGRRRMR</sequence>
<reference evidence="2" key="1">
    <citation type="submission" date="2023-02" db="EMBL/GenBank/DDBJ databases">
        <title>Colletotrichum kahawae CIFC_Que2 genome sequencing and assembly.</title>
        <authorList>
            <person name="Baroncelli R."/>
        </authorList>
    </citation>
    <scope>NUCLEOTIDE SEQUENCE</scope>
    <source>
        <strain evidence="2">CIFC_Que2</strain>
    </source>
</reference>
<organism evidence="2 3">
    <name type="scientific">Colletotrichum kahawae</name>
    <name type="common">Coffee berry disease fungus</name>
    <dbReference type="NCBI Taxonomy" id="34407"/>
    <lineage>
        <taxon>Eukaryota</taxon>
        <taxon>Fungi</taxon>
        <taxon>Dikarya</taxon>
        <taxon>Ascomycota</taxon>
        <taxon>Pezizomycotina</taxon>
        <taxon>Sordariomycetes</taxon>
        <taxon>Hypocreomycetidae</taxon>
        <taxon>Glomerellales</taxon>
        <taxon>Glomerellaceae</taxon>
        <taxon>Colletotrichum</taxon>
        <taxon>Colletotrichum gloeosporioides species complex</taxon>
    </lineage>
</organism>